<accession>A0A3D6BMP4</accession>
<evidence type="ECO:0000313" key="2">
    <source>
        <dbReference type="Proteomes" id="UP000263268"/>
    </source>
</evidence>
<dbReference type="AlphaFoldDB" id="A0A3D6BMP4"/>
<sequence length="103" mass="11598">MNNEKWNEFLKRIGEGRSARDICGNDKDMPSWRIVSNKLNEDNAYGIKYSLAMENRGQVMADKIIELVDRVVDGSLDPNAGRVAIEGLKWTAVKLAPKKYGDV</sequence>
<evidence type="ECO:0000313" key="1">
    <source>
        <dbReference type="EMBL" id="HCY80552.1"/>
    </source>
</evidence>
<dbReference type="EMBL" id="DPRK01000037">
    <property type="protein sequence ID" value="HCY80552.1"/>
    <property type="molecule type" value="Genomic_DNA"/>
</dbReference>
<dbReference type="InterPro" id="IPR048683">
    <property type="entry name" value="Sf6_terminase"/>
</dbReference>
<dbReference type="Gene3D" id="1.10.10.60">
    <property type="entry name" value="Homeodomain-like"/>
    <property type="match status" value="1"/>
</dbReference>
<dbReference type="Pfam" id="PF20901">
    <property type="entry name" value="Sf6_terminase"/>
    <property type="match status" value="1"/>
</dbReference>
<organism evidence="1 2">
    <name type="scientific">Xanthomarina gelatinilytica</name>
    <dbReference type="NCBI Taxonomy" id="1137281"/>
    <lineage>
        <taxon>Bacteria</taxon>
        <taxon>Pseudomonadati</taxon>
        <taxon>Bacteroidota</taxon>
        <taxon>Flavobacteriia</taxon>
        <taxon>Flavobacteriales</taxon>
        <taxon>Flavobacteriaceae</taxon>
        <taxon>Xanthomarina</taxon>
    </lineage>
</organism>
<comment type="caution">
    <text evidence="1">The sequence shown here is derived from an EMBL/GenBank/DDBJ whole genome shotgun (WGS) entry which is preliminary data.</text>
</comment>
<feature type="non-terminal residue" evidence="1">
    <location>
        <position position="103"/>
    </location>
</feature>
<protein>
    <submittedName>
        <fullName evidence="1">Uncharacterized protein</fullName>
    </submittedName>
</protein>
<proteinExistence type="predicted"/>
<gene>
    <name evidence="1" type="ORF">DHV22_02585</name>
</gene>
<reference evidence="1 2" key="1">
    <citation type="journal article" date="2018" name="Nat. Biotechnol.">
        <title>A standardized bacterial taxonomy based on genome phylogeny substantially revises the tree of life.</title>
        <authorList>
            <person name="Parks D.H."/>
            <person name="Chuvochina M."/>
            <person name="Waite D.W."/>
            <person name="Rinke C."/>
            <person name="Skarshewski A."/>
            <person name="Chaumeil P.A."/>
            <person name="Hugenholtz P."/>
        </authorList>
    </citation>
    <scope>NUCLEOTIDE SEQUENCE [LARGE SCALE GENOMIC DNA]</scope>
    <source>
        <strain evidence="1">UBA10227</strain>
    </source>
</reference>
<dbReference type="Proteomes" id="UP000263268">
    <property type="component" value="Unassembled WGS sequence"/>
</dbReference>
<name>A0A3D6BMP4_9FLAO</name>